<dbReference type="SUPFAM" id="SSF52540">
    <property type="entry name" value="P-loop containing nucleoside triphosphate hydrolases"/>
    <property type="match status" value="1"/>
</dbReference>
<name>A0A519BHZ6_ACIG2</name>
<dbReference type="InterPro" id="IPR041706">
    <property type="entry name" value="YchF_N"/>
</dbReference>
<dbReference type="InterPro" id="IPR023192">
    <property type="entry name" value="TGS-like_dom_sf"/>
</dbReference>
<dbReference type="GO" id="GO:0005524">
    <property type="term" value="F:ATP binding"/>
    <property type="evidence" value="ECO:0007669"/>
    <property type="project" value="UniProtKB-UniRule"/>
</dbReference>
<dbReference type="Proteomes" id="UP000316562">
    <property type="component" value="Unassembled WGS sequence"/>
</dbReference>
<dbReference type="InterPro" id="IPR004396">
    <property type="entry name" value="ATPase_YchF/OLA1"/>
</dbReference>
<keyword evidence="3 6" id="KW-0547">Nucleotide-binding</keyword>
<dbReference type="GO" id="GO:0043023">
    <property type="term" value="F:ribosomal large subunit binding"/>
    <property type="evidence" value="ECO:0007669"/>
    <property type="project" value="UniProtKB-UniRule"/>
</dbReference>
<comment type="function">
    <text evidence="6">ATPase that binds to both the 70S ribosome and the 50S ribosomal subunit in a nucleotide-independent manner.</text>
</comment>
<comment type="caution">
    <text evidence="9">The sequence shown here is derived from an EMBL/GenBank/DDBJ whole genome shotgun (WGS) entry which is preliminary data.</text>
</comment>
<reference evidence="9 10" key="1">
    <citation type="journal article" date="2019" name="ISME J.">
        <title>Insights into ecological role of a new deltaproteobacterial order Candidatus Acidulodesulfobacterales by metagenomics and metatranscriptomics.</title>
        <authorList>
            <person name="Tan S."/>
            <person name="Liu J."/>
            <person name="Fang Y."/>
            <person name="Hedlund B.P."/>
            <person name="Lian Z.H."/>
            <person name="Huang L.Y."/>
            <person name="Li J.T."/>
            <person name="Huang L.N."/>
            <person name="Li W.J."/>
            <person name="Jiang H.C."/>
            <person name="Dong H.L."/>
            <person name="Shu W.S."/>
        </authorList>
    </citation>
    <scope>NUCLEOTIDE SEQUENCE [LARGE SCALE GENOMIC DNA]</scope>
    <source>
        <strain evidence="9">AP2</strain>
    </source>
</reference>
<dbReference type="InterPro" id="IPR013029">
    <property type="entry name" value="YchF_C"/>
</dbReference>
<dbReference type="FunFam" id="3.10.20.30:FF:000001">
    <property type="entry name" value="Ribosome-binding ATPase YchF"/>
    <property type="match status" value="1"/>
</dbReference>
<feature type="binding site" evidence="6">
    <location>
        <begin position="12"/>
        <end position="17"/>
    </location>
    <ligand>
        <name>ATP</name>
        <dbReference type="ChEBI" id="CHEBI:30616"/>
    </ligand>
</feature>
<dbReference type="InterPro" id="IPR012676">
    <property type="entry name" value="TGS-like"/>
</dbReference>
<dbReference type="InterPro" id="IPR027417">
    <property type="entry name" value="P-loop_NTPase"/>
</dbReference>
<comment type="cofactor">
    <cofactor evidence="1">
        <name>Mg(2+)</name>
        <dbReference type="ChEBI" id="CHEBI:18420"/>
    </cofactor>
</comment>
<dbReference type="NCBIfam" id="TIGR00092">
    <property type="entry name" value="redox-regulated ATPase YchF"/>
    <property type="match status" value="1"/>
</dbReference>
<gene>
    <name evidence="6 9" type="primary">ychF</name>
    <name evidence="9" type="ORF">EVJ46_01275</name>
</gene>
<dbReference type="PIRSF" id="PIRSF006641">
    <property type="entry name" value="CHP00092"/>
    <property type="match status" value="1"/>
</dbReference>
<dbReference type="HAMAP" id="MF_00944">
    <property type="entry name" value="YchF_OLA1_ATPase"/>
    <property type="match status" value="1"/>
</dbReference>
<dbReference type="PANTHER" id="PTHR23305">
    <property type="entry name" value="OBG GTPASE FAMILY"/>
    <property type="match status" value="1"/>
</dbReference>
<dbReference type="PRINTS" id="PR00326">
    <property type="entry name" value="GTP1OBG"/>
</dbReference>
<dbReference type="InterPro" id="IPR006073">
    <property type="entry name" value="GTP-bd"/>
</dbReference>
<dbReference type="Pfam" id="PF01926">
    <property type="entry name" value="MMR_HSR1"/>
    <property type="match status" value="1"/>
</dbReference>
<evidence type="ECO:0000256" key="2">
    <source>
        <dbReference type="ARBA" id="ARBA00022723"/>
    </source>
</evidence>
<dbReference type="Gene3D" id="3.40.50.300">
    <property type="entry name" value="P-loop containing nucleotide triphosphate hydrolases"/>
    <property type="match status" value="1"/>
</dbReference>
<keyword evidence="4 6" id="KW-0067">ATP-binding</keyword>
<keyword evidence="5" id="KW-0460">Magnesium</keyword>
<protein>
    <recommendedName>
        <fullName evidence="6">Ribosome-binding ATPase YchF</fullName>
    </recommendedName>
</protein>
<dbReference type="CDD" id="cd01900">
    <property type="entry name" value="YchF"/>
    <property type="match status" value="1"/>
</dbReference>
<dbReference type="PROSITE" id="PS51880">
    <property type="entry name" value="TGS"/>
    <property type="match status" value="1"/>
</dbReference>
<dbReference type="GO" id="GO:0016887">
    <property type="term" value="F:ATP hydrolysis activity"/>
    <property type="evidence" value="ECO:0007669"/>
    <property type="project" value="UniProtKB-UniRule"/>
</dbReference>
<evidence type="ECO:0000256" key="1">
    <source>
        <dbReference type="ARBA" id="ARBA00001946"/>
    </source>
</evidence>
<dbReference type="PROSITE" id="PS51710">
    <property type="entry name" value="G_OBG"/>
    <property type="match status" value="1"/>
</dbReference>
<dbReference type="Gene3D" id="1.10.150.300">
    <property type="entry name" value="TGS-like domain"/>
    <property type="match status" value="1"/>
</dbReference>
<dbReference type="GO" id="GO:0005525">
    <property type="term" value="F:GTP binding"/>
    <property type="evidence" value="ECO:0007669"/>
    <property type="project" value="InterPro"/>
</dbReference>
<accession>A0A519BHZ6</accession>
<keyword evidence="2" id="KW-0479">Metal-binding</keyword>
<dbReference type="InterPro" id="IPR004095">
    <property type="entry name" value="TGS"/>
</dbReference>
<dbReference type="EMBL" id="SGBC01000001">
    <property type="protein sequence ID" value="RZD16898.1"/>
    <property type="molecule type" value="Genomic_DNA"/>
</dbReference>
<dbReference type="Gene3D" id="3.10.20.30">
    <property type="match status" value="1"/>
</dbReference>
<evidence type="ECO:0000256" key="3">
    <source>
        <dbReference type="ARBA" id="ARBA00022741"/>
    </source>
</evidence>
<dbReference type="GO" id="GO:0046872">
    <property type="term" value="F:metal ion binding"/>
    <property type="evidence" value="ECO:0007669"/>
    <property type="project" value="UniProtKB-KW"/>
</dbReference>
<dbReference type="InterPro" id="IPR012675">
    <property type="entry name" value="Beta-grasp_dom_sf"/>
</dbReference>
<dbReference type="FunFam" id="1.10.150.300:FF:000001">
    <property type="entry name" value="Ribosome-binding ATPase YchF"/>
    <property type="match status" value="1"/>
</dbReference>
<dbReference type="AlphaFoldDB" id="A0A519BHZ6"/>
<dbReference type="CDD" id="cd04867">
    <property type="entry name" value="TGS_YchF_OLA1"/>
    <property type="match status" value="1"/>
</dbReference>
<dbReference type="PANTHER" id="PTHR23305:SF18">
    <property type="entry name" value="OBG-TYPE G DOMAIN-CONTAINING PROTEIN"/>
    <property type="match status" value="1"/>
</dbReference>
<evidence type="ECO:0000256" key="5">
    <source>
        <dbReference type="ARBA" id="ARBA00022842"/>
    </source>
</evidence>
<organism evidence="9 10">
    <name type="scientific">Acididesulfobacter guangdongensis</name>
    <dbReference type="NCBI Taxonomy" id="2597225"/>
    <lineage>
        <taxon>Bacteria</taxon>
        <taxon>Deltaproteobacteria</taxon>
        <taxon>Candidatus Acidulodesulfobacterales</taxon>
        <taxon>Candidatus Acididesulfobacter</taxon>
    </lineage>
</organism>
<sequence>MGLKCGIVGLPNVGKSTIFNAITSGNAESSNYPFCTIDPNIGIKPLNDERLFKLADIVVEPDKITPTYVEFVDIAGLVKGASSGEGLGNRFLSHVRTVDLIIQVIRVFKEETVVHVEGGVDPVRDLEIINTELALSDLEIIGKHLQKLEKIARSGDKTAKLNLDFLQSVSKTLSDNGNLNSEDFSEEEKNLLKSLGIISIKPFLYVLNVDEEFIHPESSNKEIDDISKIASSRNIPVIKLCARLEEELSKLDDADKKAFLSDFGLDSSALDIVAKESFKLLGLITFFTQGKQEVRAWEIKNGFKAPQAAGTIHSDFEKGFIRAEVISYDDFIKAGSEANASKMGVLRLEGKDYVVKDGDIMHFRFNV</sequence>
<dbReference type="Pfam" id="PF06071">
    <property type="entry name" value="YchF-GTPase_C"/>
    <property type="match status" value="1"/>
</dbReference>
<evidence type="ECO:0000259" key="7">
    <source>
        <dbReference type="PROSITE" id="PS51710"/>
    </source>
</evidence>
<evidence type="ECO:0000313" key="9">
    <source>
        <dbReference type="EMBL" id="RZD16898.1"/>
    </source>
</evidence>
<dbReference type="GO" id="GO:0005737">
    <property type="term" value="C:cytoplasm"/>
    <property type="evidence" value="ECO:0007669"/>
    <property type="project" value="TreeGrafter"/>
</dbReference>
<evidence type="ECO:0000259" key="8">
    <source>
        <dbReference type="PROSITE" id="PS51880"/>
    </source>
</evidence>
<comment type="similarity">
    <text evidence="6">Belongs to the TRAFAC class OBG-HflX-like GTPase superfamily. OBG GTPase family. YchF/OLA1 subfamily.</text>
</comment>
<feature type="domain" description="OBG-type G" evidence="7">
    <location>
        <begin position="3"/>
        <end position="260"/>
    </location>
</feature>
<evidence type="ECO:0000313" key="10">
    <source>
        <dbReference type="Proteomes" id="UP000316562"/>
    </source>
</evidence>
<dbReference type="SUPFAM" id="SSF81271">
    <property type="entry name" value="TGS-like"/>
    <property type="match status" value="1"/>
</dbReference>
<evidence type="ECO:0000256" key="6">
    <source>
        <dbReference type="HAMAP-Rule" id="MF_00944"/>
    </source>
</evidence>
<evidence type="ECO:0000256" key="4">
    <source>
        <dbReference type="ARBA" id="ARBA00022840"/>
    </source>
</evidence>
<feature type="domain" description="TGS" evidence="8">
    <location>
        <begin position="282"/>
        <end position="365"/>
    </location>
</feature>
<dbReference type="InterPro" id="IPR031167">
    <property type="entry name" value="G_OBG"/>
</dbReference>
<proteinExistence type="inferred from homology"/>